<protein>
    <submittedName>
        <fullName evidence="1">DUF1931 domain-containing protein</fullName>
    </submittedName>
</protein>
<accession>A0ABD5X916</accession>
<evidence type="ECO:0000313" key="1">
    <source>
        <dbReference type="EMBL" id="MFC7126064.1"/>
    </source>
</evidence>
<sequence length="55" mass="6271">MVDLIIKTGVQDELDDNPISPHFYEALDEEVAELLEDASRRAEANERKTVMPQDL</sequence>
<dbReference type="Proteomes" id="UP001596414">
    <property type="component" value="Unassembled WGS sequence"/>
</dbReference>
<comment type="caution">
    <text evidence="1">The sequence shown here is derived from an EMBL/GenBank/DDBJ whole genome shotgun (WGS) entry which is preliminary data.</text>
</comment>
<evidence type="ECO:0000313" key="2">
    <source>
        <dbReference type="Proteomes" id="UP001596414"/>
    </source>
</evidence>
<organism evidence="1 2">
    <name type="scientific">Halovenus rubra</name>
    <dbReference type="NCBI Taxonomy" id="869890"/>
    <lineage>
        <taxon>Archaea</taxon>
        <taxon>Methanobacteriati</taxon>
        <taxon>Methanobacteriota</taxon>
        <taxon>Stenosarchaea group</taxon>
        <taxon>Halobacteria</taxon>
        <taxon>Halobacteriales</taxon>
        <taxon>Haloarculaceae</taxon>
        <taxon>Halovenus</taxon>
    </lineage>
</organism>
<gene>
    <name evidence="1" type="ORF">ACFQJ7_08445</name>
</gene>
<name>A0ABD5X916_9EURY</name>
<proteinExistence type="predicted"/>
<dbReference type="Gene3D" id="1.10.20.10">
    <property type="entry name" value="Histone, subunit A"/>
    <property type="match status" value="1"/>
</dbReference>
<dbReference type="InterPro" id="IPR009072">
    <property type="entry name" value="Histone-fold"/>
</dbReference>
<dbReference type="AlphaFoldDB" id="A0ABD5X916"/>
<dbReference type="SUPFAM" id="SSF47113">
    <property type="entry name" value="Histone-fold"/>
    <property type="match status" value="1"/>
</dbReference>
<dbReference type="EMBL" id="JBHSZQ010000014">
    <property type="protein sequence ID" value="MFC7126064.1"/>
    <property type="molecule type" value="Genomic_DNA"/>
</dbReference>
<dbReference type="RefSeq" id="WP_267638998.1">
    <property type="nucleotide sequence ID" value="NZ_JAODIY010000047.1"/>
</dbReference>
<reference evidence="1 2" key="1">
    <citation type="journal article" date="2014" name="Int. J. Syst. Evol. Microbiol.">
        <title>Complete genome sequence of Corynebacterium casei LMG S-19264T (=DSM 44701T), isolated from a smear-ripened cheese.</title>
        <authorList>
            <consortium name="US DOE Joint Genome Institute (JGI-PGF)"/>
            <person name="Walter F."/>
            <person name="Albersmeier A."/>
            <person name="Kalinowski J."/>
            <person name="Ruckert C."/>
        </authorList>
    </citation>
    <scope>NUCLEOTIDE SEQUENCE [LARGE SCALE GENOMIC DNA]</scope>
    <source>
        <strain evidence="1 2">CGMCC 4.7215</strain>
    </source>
</reference>